<keyword evidence="3 6" id="KW-1133">Transmembrane helix</keyword>
<evidence type="ECO:0000259" key="7">
    <source>
        <dbReference type="Pfam" id="PF06305"/>
    </source>
</evidence>
<reference evidence="8 9" key="1">
    <citation type="journal article" date="2022" name="Int. J. Syst. Evol. Microbiol.">
        <title>Cellulosimicrobium protaetiae sp. nov., isolated from the gut of the larva of Protaetia brevitarsis seulensis.</title>
        <authorList>
            <person name="Le Han H."/>
            <person name="Nguyen T.T.H."/>
            <person name="Li Z."/>
            <person name="Shin N.R."/>
            <person name="Kim S.G."/>
        </authorList>
    </citation>
    <scope>NUCLEOTIDE SEQUENCE [LARGE SCALE GENOMIC DNA]</scope>
    <source>
        <strain evidence="8 9">BI34</strain>
    </source>
</reference>
<keyword evidence="9" id="KW-1185">Reference proteome</keyword>
<evidence type="ECO:0000313" key="9">
    <source>
        <dbReference type="Proteomes" id="UP000451354"/>
    </source>
</evidence>
<keyword evidence="2 6" id="KW-0812">Transmembrane</keyword>
<dbReference type="KEGG" id="cprt:FIC82_014370"/>
<sequence length="117" mass="11949">MATIPPLASATNGEPTAAVHGTRPSSVTRTSGAPAGAPRTRAGATWVGLCVAALVLVALIVFMLQNTQAVLVSFLGWQGSVPLALALLVAGVGVGVVALVVGTLRIHQLRRRLAQHR</sequence>
<protein>
    <submittedName>
        <fullName evidence="8">DUF1049 domain-containing protein</fullName>
    </submittedName>
</protein>
<evidence type="ECO:0000256" key="6">
    <source>
        <dbReference type="SAM" id="Phobius"/>
    </source>
</evidence>
<proteinExistence type="predicted"/>
<gene>
    <name evidence="8" type="ORF">FIC82_014370</name>
</gene>
<evidence type="ECO:0000256" key="4">
    <source>
        <dbReference type="ARBA" id="ARBA00023136"/>
    </source>
</evidence>
<keyword evidence="4 6" id="KW-0472">Membrane</keyword>
<keyword evidence="1" id="KW-1003">Cell membrane</keyword>
<dbReference type="OrthoDB" id="3406105at2"/>
<name>A0A6M5UIR5_9MICO</name>
<accession>A0A6M5UIR5</accession>
<feature type="transmembrane region" description="Helical" evidence="6">
    <location>
        <begin position="44"/>
        <end position="64"/>
    </location>
</feature>
<dbReference type="InterPro" id="IPR010445">
    <property type="entry name" value="LapA_dom"/>
</dbReference>
<evidence type="ECO:0000256" key="3">
    <source>
        <dbReference type="ARBA" id="ARBA00022989"/>
    </source>
</evidence>
<dbReference type="Proteomes" id="UP000451354">
    <property type="component" value="Chromosome"/>
</dbReference>
<dbReference type="EMBL" id="CP052757">
    <property type="protein sequence ID" value="QJW37195.1"/>
    <property type="molecule type" value="Genomic_DNA"/>
</dbReference>
<evidence type="ECO:0000256" key="2">
    <source>
        <dbReference type="ARBA" id="ARBA00022692"/>
    </source>
</evidence>
<dbReference type="RefSeq" id="WP_154798976.1">
    <property type="nucleotide sequence ID" value="NZ_CP052757.1"/>
</dbReference>
<dbReference type="AlphaFoldDB" id="A0A6M5UIR5"/>
<dbReference type="GO" id="GO:0005886">
    <property type="term" value="C:plasma membrane"/>
    <property type="evidence" value="ECO:0007669"/>
    <property type="project" value="InterPro"/>
</dbReference>
<evidence type="ECO:0000256" key="5">
    <source>
        <dbReference type="SAM" id="MobiDB-lite"/>
    </source>
</evidence>
<dbReference type="Pfam" id="PF06305">
    <property type="entry name" value="LapA_dom"/>
    <property type="match status" value="1"/>
</dbReference>
<evidence type="ECO:0000256" key="1">
    <source>
        <dbReference type="ARBA" id="ARBA00022475"/>
    </source>
</evidence>
<feature type="transmembrane region" description="Helical" evidence="6">
    <location>
        <begin position="84"/>
        <end position="107"/>
    </location>
</feature>
<organism evidence="8 9">
    <name type="scientific">Cellulosimicrobium protaetiae</name>
    <dbReference type="NCBI Taxonomy" id="2587808"/>
    <lineage>
        <taxon>Bacteria</taxon>
        <taxon>Bacillati</taxon>
        <taxon>Actinomycetota</taxon>
        <taxon>Actinomycetes</taxon>
        <taxon>Micrococcales</taxon>
        <taxon>Promicromonosporaceae</taxon>
        <taxon>Cellulosimicrobium</taxon>
    </lineage>
</organism>
<evidence type="ECO:0000313" key="8">
    <source>
        <dbReference type="EMBL" id="QJW37195.1"/>
    </source>
</evidence>
<feature type="domain" description="Lipopolysaccharide assembly protein A" evidence="7">
    <location>
        <begin position="65"/>
        <end position="116"/>
    </location>
</feature>
<feature type="region of interest" description="Disordered" evidence="5">
    <location>
        <begin position="1"/>
        <end position="40"/>
    </location>
</feature>